<name>A0A7R8W5B4_9CRUS</name>
<evidence type="ECO:0000259" key="2">
    <source>
        <dbReference type="Pfam" id="PF01562"/>
    </source>
</evidence>
<organism evidence="3">
    <name type="scientific">Cyprideis torosa</name>
    <dbReference type="NCBI Taxonomy" id="163714"/>
    <lineage>
        <taxon>Eukaryota</taxon>
        <taxon>Metazoa</taxon>
        <taxon>Ecdysozoa</taxon>
        <taxon>Arthropoda</taxon>
        <taxon>Crustacea</taxon>
        <taxon>Oligostraca</taxon>
        <taxon>Ostracoda</taxon>
        <taxon>Podocopa</taxon>
        <taxon>Podocopida</taxon>
        <taxon>Cytherocopina</taxon>
        <taxon>Cytheroidea</taxon>
        <taxon>Cytherideidae</taxon>
        <taxon>Cyprideis</taxon>
    </lineage>
</organism>
<dbReference type="PANTHER" id="PTHR11905">
    <property type="entry name" value="ADAM A DISINTEGRIN AND METALLOPROTEASE DOMAIN"/>
    <property type="match status" value="1"/>
</dbReference>
<keyword evidence="1" id="KW-1015">Disulfide bond</keyword>
<reference evidence="3" key="1">
    <citation type="submission" date="2020-11" db="EMBL/GenBank/DDBJ databases">
        <authorList>
            <person name="Tran Van P."/>
        </authorList>
    </citation>
    <scope>NUCLEOTIDE SEQUENCE</scope>
</reference>
<protein>
    <recommendedName>
        <fullName evidence="2">Peptidase M12B propeptide domain-containing protein</fullName>
    </recommendedName>
</protein>
<sequence length="155" mass="17221">MAGGVEEDPDEATSRHFYKTSLSIKSFTHTFRLDLELNTQLLAPNHRMTHFLPGGAEQHSPQDMEHCFYHGTIRGNPSPTAAFRTCYGLSGVIHYGNETFIIHPFYGGDLSVSAVSKTGLSRKYYVKSGTKIGARMVSSDLSEAYGRSGWFDPRL</sequence>
<evidence type="ECO:0000313" key="3">
    <source>
        <dbReference type="EMBL" id="CAD7224674.1"/>
    </source>
</evidence>
<dbReference type="OrthoDB" id="5951731at2759"/>
<dbReference type="InterPro" id="IPR002870">
    <property type="entry name" value="Peptidase_M12B_N"/>
</dbReference>
<evidence type="ECO:0000256" key="1">
    <source>
        <dbReference type="ARBA" id="ARBA00023157"/>
    </source>
</evidence>
<dbReference type="AlphaFoldDB" id="A0A7R8W5B4"/>
<accession>A0A7R8W5B4</accession>
<proteinExistence type="predicted"/>
<dbReference type="EMBL" id="OB660417">
    <property type="protein sequence ID" value="CAD7224674.1"/>
    <property type="molecule type" value="Genomic_DNA"/>
</dbReference>
<dbReference type="Pfam" id="PF01562">
    <property type="entry name" value="Pep_M12B_propep"/>
    <property type="match status" value="1"/>
</dbReference>
<gene>
    <name evidence="3" type="ORF">CTOB1V02_LOCUS2629</name>
</gene>
<feature type="domain" description="Peptidase M12B propeptide" evidence="2">
    <location>
        <begin position="18"/>
        <end position="74"/>
    </location>
</feature>
<dbReference type="PANTHER" id="PTHR11905:SF237">
    <property type="entry name" value="MIND-MELD, ISOFORM J"/>
    <property type="match status" value="1"/>
</dbReference>